<evidence type="ECO:0000313" key="2">
    <source>
        <dbReference type="EMBL" id="MCA9385393.1"/>
    </source>
</evidence>
<reference evidence="2" key="1">
    <citation type="submission" date="2020-04" db="EMBL/GenBank/DDBJ databases">
        <authorList>
            <person name="Zhang T."/>
        </authorList>
    </citation>
    <scope>NUCLEOTIDE SEQUENCE</scope>
    <source>
        <strain evidence="2">HKST-UBA11</strain>
    </source>
</reference>
<organism evidence="2 3">
    <name type="scientific">Candidatus Dojkabacteria bacterium</name>
    <dbReference type="NCBI Taxonomy" id="2099670"/>
    <lineage>
        <taxon>Bacteria</taxon>
        <taxon>Candidatus Dojkabacteria</taxon>
    </lineage>
</organism>
<feature type="domain" description="Glucose-6-phosphate isomerase prokaryote" evidence="1">
    <location>
        <begin position="60"/>
        <end position="206"/>
    </location>
</feature>
<dbReference type="Proteomes" id="UP000754563">
    <property type="component" value="Unassembled WGS sequence"/>
</dbReference>
<accession>A0A955RKH8</accession>
<proteinExistence type="predicted"/>
<dbReference type="GO" id="GO:0006096">
    <property type="term" value="P:glycolytic process"/>
    <property type="evidence" value="ECO:0007669"/>
    <property type="project" value="InterPro"/>
</dbReference>
<dbReference type="InterPro" id="IPR010551">
    <property type="entry name" value="G6P_isomerase_prok"/>
</dbReference>
<dbReference type="Pfam" id="PF06560">
    <property type="entry name" value="GPI"/>
    <property type="match status" value="1"/>
</dbReference>
<reference evidence="2" key="2">
    <citation type="journal article" date="2021" name="Microbiome">
        <title>Successional dynamics and alternative stable states in a saline activated sludge microbial community over 9 years.</title>
        <authorList>
            <person name="Wang Y."/>
            <person name="Ye J."/>
            <person name="Ju F."/>
            <person name="Liu L."/>
            <person name="Boyd J.A."/>
            <person name="Deng Y."/>
            <person name="Parks D.H."/>
            <person name="Jiang X."/>
            <person name="Yin X."/>
            <person name="Woodcroft B.J."/>
            <person name="Tyson G.W."/>
            <person name="Hugenholtz P."/>
            <person name="Polz M.F."/>
            <person name="Zhang T."/>
        </authorList>
    </citation>
    <scope>NUCLEOTIDE SEQUENCE</scope>
    <source>
        <strain evidence="2">HKST-UBA11</strain>
    </source>
</reference>
<dbReference type="AlphaFoldDB" id="A0A955RKH8"/>
<evidence type="ECO:0000259" key="1">
    <source>
        <dbReference type="Pfam" id="PF06560"/>
    </source>
</evidence>
<gene>
    <name evidence="2" type="ORF">KC717_01970</name>
</gene>
<sequence length="258" mass="29445">MISLQDVCDLPIEFDDLDNDFKMPECLHCRRKKDIPIESLAHTLLNSAINYPKSVYSEYSVFLEEDEQVFAKDELNYDLLVIPAGLLGIEFIKSHIYYSPISSECNNMKFSTIVEGIQGMTTVVMQKNTAACAPGTNQPMVQEGIMIELQPKDKIAIPEGYFYTFVNTTGDTVILSRVYKQYKTAPTDSLSRTKGLAYFCIRKNAKQEFVFNPRFRNIPSIKKMSPRDNHMPELGFDLSESLYNLARLKTEKFLSILS</sequence>
<dbReference type="InterPro" id="IPR014710">
    <property type="entry name" value="RmlC-like_jellyroll"/>
</dbReference>
<dbReference type="Gene3D" id="2.60.120.10">
    <property type="entry name" value="Jelly Rolls"/>
    <property type="match status" value="1"/>
</dbReference>
<dbReference type="GO" id="GO:0005737">
    <property type="term" value="C:cytoplasm"/>
    <property type="evidence" value="ECO:0007669"/>
    <property type="project" value="InterPro"/>
</dbReference>
<dbReference type="GO" id="GO:0006094">
    <property type="term" value="P:gluconeogenesis"/>
    <property type="evidence" value="ECO:0007669"/>
    <property type="project" value="InterPro"/>
</dbReference>
<evidence type="ECO:0000313" key="3">
    <source>
        <dbReference type="Proteomes" id="UP000754563"/>
    </source>
</evidence>
<dbReference type="GO" id="GO:0004347">
    <property type="term" value="F:glucose-6-phosphate isomerase activity"/>
    <property type="evidence" value="ECO:0007669"/>
    <property type="project" value="InterPro"/>
</dbReference>
<comment type="caution">
    <text evidence="2">The sequence shown here is derived from an EMBL/GenBank/DDBJ whole genome shotgun (WGS) entry which is preliminary data.</text>
</comment>
<dbReference type="EMBL" id="JAGQLH010000017">
    <property type="protein sequence ID" value="MCA9385393.1"/>
    <property type="molecule type" value="Genomic_DNA"/>
</dbReference>
<protein>
    <recommendedName>
        <fullName evidence="1">Glucose-6-phosphate isomerase prokaryote domain-containing protein</fullName>
    </recommendedName>
</protein>
<name>A0A955RKH8_9BACT</name>